<reference evidence="1 2" key="1">
    <citation type="submission" date="2020-08" db="EMBL/GenBank/DDBJ databases">
        <title>Pseudomonas sp. nov.</title>
        <authorList>
            <person name="Gieschler S."/>
            <person name="Fiedler G."/>
            <person name="Brinks E."/>
            <person name="Boehnlein C."/>
            <person name="Franz C.M.A.P."/>
            <person name="Kabisch J."/>
        </authorList>
    </citation>
    <scope>NUCLEOTIDE SEQUENCE [LARGE SCALE GENOMIC DNA]</scope>
    <source>
        <strain evidence="1 2">MBT-1</strain>
    </source>
</reference>
<proteinExistence type="predicted"/>
<dbReference type="EMBL" id="JACMYG010000035">
    <property type="protein sequence ID" value="MBC2692944.1"/>
    <property type="molecule type" value="Genomic_DNA"/>
</dbReference>
<accession>A0A7X1GID9</accession>
<comment type="caution">
    <text evidence="1">The sequence shown here is derived from an EMBL/GenBank/DDBJ whole genome shotgun (WGS) entry which is preliminary data.</text>
</comment>
<dbReference type="RefSeq" id="WP_042556874.1">
    <property type="nucleotide sequence ID" value="NZ_JACMYG010000035.1"/>
</dbReference>
<dbReference type="Proteomes" id="UP000526003">
    <property type="component" value="Unassembled WGS sequence"/>
</dbReference>
<protein>
    <submittedName>
        <fullName evidence="1">Uncharacterized protein</fullName>
    </submittedName>
</protein>
<gene>
    <name evidence="1" type="ORF">H7995_24460</name>
</gene>
<organism evidence="1 2">
    <name type="scientific">Pseudomonas kielensis</name>
    <dbReference type="NCBI Taxonomy" id="2762577"/>
    <lineage>
        <taxon>Bacteria</taxon>
        <taxon>Pseudomonadati</taxon>
        <taxon>Pseudomonadota</taxon>
        <taxon>Gammaproteobacteria</taxon>
        <taxon>Pseudomonadales</taxon>
        <taxon>Pseudomonadaceae</taxon>
        <taxon>Pseudomonas</taxon>
    </lineage>
</organism>
<sequence length="126" mass="14297">MPPGKRELARIERRLITRLTEACETAKGEIKGFIWLTHTADLNALAETLKVIWVFETLADRKLALFDAKARIFELTAIALKEADIVLTPSDHSVHFDSEEECQRTHGGYWNTRLTQYVCPKVADNG</sequence>
<dbReference type="AlphaFoldDB" id="A0A7X1GID9"/>
<evidence type="ECO:0000313" key="1">
    <source>
        <dbReference type="EMBL" id="MBC2692944.1"/>
    </source>
</evidence>
<name>A0A7X1GID9_9PSED</name>
<keyword evidence="2" id="KW-1185">Reference proteome</keyword>
<evidence type="ECO:0000313" key="2">
    <source>
        <dbReference type="Proteomes" id="UP000526003"/>
    </source>
</evidence>